<organism evidence="1 2">
    <name type="scientific">Jejuia pallidilutea</name>
    <dbReference type="NCBI Taxonomy" id="504487"/>
    <lineage>
        <taxon>Bacteria</taxon>
        <taxon>Pseudomonadati</taxon>
        <taxon>Bacteroidota</taxon>
        <taxon>Flavobacteriia</taxon>
        <taxon>Flavobacteriales</taxon>
        <taxon>Flavobacteriaceae</taxon>
        <taxon>Jejuia</taxon>
    </lineage>
</organism>
<proteinExistence type="predicted"/>
<accession>A0A362X8D8</accession>
<name>A0A362X8D8_9FLAO</name>
<evidence type="ECO:0000313" key="1">
    <source>
        <dbReference type="EMBL" id="PQV51683.1"/>
    </source>
</evidence>
<gene>
    <name evidence="1" type="ORF">CLV33_101611</name>
</gene>
<evidence type="ECO:0000313" key="2">
    <source>
        <dbReference type="Proteomes" id="UP000251545"/>
    </source>
</evidence>
<dbReference type="AlphaFoldDB" id="A0A362X8D8"/>
<reference evidence="1 2" key="1">
    <citation type="submission" date="2018-02" db="EMBL/GenBank/DDBJ databases">
        <title>Genomic Encyclopedia of Archaeal and Bacterial Type Strains, Phase II (KMG-II): from individual species to whole genera.</title>
        <authorList>
            <person name="Goeker M."/>
        </authorList>
    </citation>
    <scope>NUCLEOTIDE SEQUENCE [LARGE SCALE GENOMIC DNA]</scope>
    <source>
        <strain evidence="1 2">DSM 21165</strain>
    </source>
</reference>
<dbReference type="EMBL" id="PVEO01000001">
    <property type="protein sequence ID" value="PQV51683.1"/>
    <property type="molecule type" value="Genomic_DNA"/>
</dbReference>
<comment type="caution">
    <text evidence="1">The sequence shown here is derived from an EMBL/GenBank/DDBJ whole genome shotgun (WGS) entry which is preliminary data.</text>
</comment>
<dbReference type="Proteomes" id="UP000251545">
    <property type="component" value="Unassembled WGS sequence"/>
</dbReference>
<sequence>MFINGNMKKILFMALFIVGCSSNNNYFTAKNITVNYSDCSNMPLPNLKVCLDSVNDGRCPSDMVCVWGGNASVRLTLKSTKKRKTFTLNTHSNFQQDTLIDGMLIKLLSVTPYPKGDEIDMAKYVIELEVTNQ</sequence>
<protein>
    <submittedName>
        <fullName evidence="1">Uncharacterized protein</fullName>
    </submittedName>
</protein>